<organism evidence="1 2">
    <name type="scientific">Araneus ventricosus</name>
    <name type="common">Orbweaver spider</name>
    <name type="synonym">Epeira ventricosa</name>
    <dbReference type="NCBI Taxonomy" id="182803"/>
    <lineage>
        <taxon>Eukaryota</taxon>
        <taxon>Metazoa</taxon>
        <taxon>Ecdysozoa</taxon>
        <taxon>Arthropoda</taxon>
        <taxon>Chelicerata</taxon>
        <taxon>Arachnida</taxon>
        <taxon>Araneae</taxon>
        <taxon>Araneomorphae</taxon>
        <taxon>Entelegynae</taxon>
        <taxon>Araneoidea</taxon>
        <taxon>Araneidae</taxon>
        <taxon>Araneus</taxon>
    </lineage>
</organism>
<accession>A0A4Y2SVM8</accession>
<proteinExistence type="predicted"/>
<keyword evidence="2" id="KW-1185">Reference proteome</keyword>
<gene>
    <name evidence="1" type="ORF">AVEN_191440_1</name>
</gene>
<evidence type="ECO:0000313" key="1">
    <source>
        <dbReference type="EMBL" id="GBN90935.1"/>
    </source>
</evidence>
<sequence>MIQRLGLSNAKKEDLSEKGKCDEEEIDIDIVLGRLPEKSESTEIEWTRKASLISNCLLKNIFQNKVESSVLVYIIHQSRHVVCRWPSRNLNCFKLPPHGTSVECLLTVKMEAVSIALRVPYSPANHQGLCPLWAASVSSALGCK</sequence>
<protein>
    <submittedName>
        <fullName evidence="1">Uncharacterized protein</fullName>
    </submittedName>
</protein>
<evidence type="ECO:0000313" key="2">
    <source>
        <dbReference type="Proteomes" id="UP000499080"/>
    </source>
</evidence>
<comment type="caution">
    <text evidence="1">The sequence shown here is derived from an EMBL/GenBank/DDBJ whole genome shotgun (WGS) entry which is preliminary data.</text>
</comment>
<dbReference type="EMBL" id="BGPR01023625">
    <property type="protein sequence ID" value="GBN90935.1"/>
    <property type="molecule type" value="Genomic_DNA"/>
</dbReference>
<name>A0A4Y2SVM8_ARAVE</name>
<feature type="non-terminal residue" evidence="1">
    <location>
        <position position="144"/>
    </location>
</feature>
<reference evidence="1 2" key="1">
    <citation type="journal article" date="2019" name="Sci. Rep.">
        <title>Orb-weaving spider Araneus ventricosus genome elucidates the spidroin gene catalogue.</title>
        <authorList>
            <person name="Kono N."/>
            <person name="Nakamura H."/>
            <person name="Ohtoshi R."/>
            <person name="Moran D.A.P."/>
            <person name="Shinohara A."/>
            <person name="Yoshida Y."/>
            <person name="Fujiwara M."/>
            <person name="Mori M."/>
            <person name="Tomita M."/>
            <person name="Arakawa K."/>
        </authorList>
    </citation>
    <scope>NUCLEOTIDE SEQUENCE [LARGE SCALE GENOMIC DNA]</scope>
</reference>
<dbReference type="AlphaFoldDB" id="A0A4Y2SVM8"/>
<dbReference type="Proteomes" id="UP000499080">
    <property type="component" value="Unassembled WGS sequence"/>
</dbReference>